<gene>
    <name evidence="1" type="ORF">K435DRAFT_780473</name>
</gene>
<evidence type="ECO:0000313" key="2">
    <source>
        <dbReference type="Proteomes" id="UP000297245"/>
    </source>
</evidence>
<organism evidence="1 2">
    <name type="scientific">Dendrothele bispora (strain CBS 962.96)</name>
    <dbReference type="NCBI Taxonomy" id="1314807"/>
    <lineage>
        <taxon>Eukaryota</taxon>
        <taxon>Fungi</taxon>
        <taxon>Dikarya</taxon>
        <taxon>Basidiomycota</taxon>
        <taxon>Agaricomycotina</taxon>
        <taxon>Agaricomycetes</taxon>
        <taxon>Agaricomycetidae</taxon>
        <taxon>Agaricales</taxon>
        <taxon>Agaricales incertae sedis</taxon>
        <taxon>Dendrothele</taxon>
    </lineage>
</organism>
<dbReference type="EMBL" id="ML179293">
    <property type="protein sequence ID" value="THU91969.1"/>
    <property type="molecule type" value="Genomic_DNA"/>
</dbReference>
<protein>
    <submittedName>
        <fullName evidence="1">Uncharacterized protein</fullName>
    </submittedName>
</protein>
<keyword evidence="2" id="KW-1185">Reference proteome</keyword>
<reference evidence="1 2" key="1">
    <citation type="journal article" date="2019" name="Nat. Ecol. Evol.">
        <title>Megaphylogeny resolves global patterns of mushroom evolution.</title>
        <authorList>
            <person name="Varga T."/>
            <person name="Krizsan K."/>
            <person name="Foldi C."/>
            <person name="Dima B."/>
            <person name="Sanchez-Garcia M."/>
            <person name="Sanchez-Ramirez S."/>
            <person name="Szollosi G.J."/>
            <person name="Szarkandi J.G."/>
            <person name="Papp V."/>
            <person name="Albert L."/>
            <person name="Andreopoulos W."/>
            <person name="Angelini C."/>
            <person name="Antonin V."/>
            <person name="Barry K.W."/>
            <person name="Bougher N.L."/>
            <person name="Buchanan P."/>
            <person name="Buyck B."/>
            <person name="Bense V."/>
            <person name="Catcheside P."/>
            <person name="Chovatia M."/>
            <person name="Cooper J."/>
            <person name="Damon W."/>
            <person name="Desjardin D."/>
            <person name="Finy P."/>
            <person name="Geml J."/>
            <person name="Haridas S."/>
            <person name="Hughes K."/>
            <person name="Justo A."/>
            <person name="Karasinski D."/>
            <person name="Kautmanova I."/>
            <person name="Kiss B."/>
            <person name="Kocsube S."/>
            <person name="Kotiranta H."/>
            <person name="LaButti K.M."/>
            <person name="Lechner B.E."/>
            <person name="Liimatainen K."/>
            <person name="Lipzen A."/>
            <person name="Lukacs Z."/>
            <person name="Mihaltcheva S."/>
            <person name="Morgado L.N."/>
            <person name="Niskanen T."/>
            <person name="Noordeloos M.E."/>
            <person name="Ohm R.A."/>
            <person name="Ortiz-Santana B."/>
            <person name="Ovrebo C."/>
            <person name="Racz N."/>
            <person name="Riley R."/>
            <person name="Savchenko A."/>
            <person name="Shiryaev A."/>
            <person name="Soop K."/>
            <person name="Spirin V."/>
            <person name="Szebenyi C."/>
            <person name="Tomsovsky M."/>
            <person name="Tulloss R.E."/>
            <person name="Uehling J."/>
            <person name="Grigoriev I.V."/>
            <person name="Vagvolgyi C."/>
            <person name="Papp T."/>
            <person name="Martin F.M."/>
            <person name="Miettinen O."/>
            <person name="Hibbett D.S."/>
            <person name="Nagy L.G."/>
        </authorList>
    </citation>
    <scope>NUCLEOTIDE SEQUENCE [LARGE SCALE GENOMIC DNA]</scope>
    <source>
        <strain evidence="1 2">CBS 962.96</strain>
    </source>
</reference>
<accession>A0A4S8LR68</accession>
<sequence>MDLLLRVVESRRYVGSLENQKGRLHFVDLGHIMTELPDHMLSRLQRLEADGLEIRLAVPG</sequence>
<name>A0A4S8LR68_DENBC</name>
<evidence type="ECO:0000313" key="1">
    <source>
        <dbReference type="EMBL" id="THU91969.1"/>
    </source>
</evidence>
<dbReference type="AlphaFoldDB" id="A0A4S8LR68"/>
<dbReference type="Proteomes" id="UP000297245">
    <property type="component" value="Unassembled WGS sequence"/>
</dbReference>
<proteinExistence type="predicted"/>